<name>A0ACC6JYD3_9PSED</name>
<sequence>MSAARATPVQRPIDRPIRSPLSWQETWEGPDNGLIRCREIGRERARANTELAQRCRDGQLPVLDGGRFAYCPHQ</sequence>
<reference evidence="1" key="1">
    <citation type="submission" date="2023-07" db="EMBL/GenBank/DDBJ databases">
        <title>Sorghum-associated microbial communities from plants grown in Nebraska, USA.</title>
        <authorList>
            <person name="Schachtman D."/>
        </authorList>
    </citation>
    <scope>NUCLEOTIDE SEQUENCE</scope>
    <source>
        <strain evidence="1">BE56</strain>
    </source>
</reference>
<proteinExistence type="predicted"/>
<evidence type="ECO:0000313" key="1">
    <source>
        <dbReference type="EMBL" id="MDR6711222.1"/>
    </source>
</evidence>
<evidence type="ECO:0000313" key="2">
    <source>
        <dbReference type="Proteomes" id="UP001259587"/>
    </source>
</evidence>
<accession>A0ACC6JYD3</accession>
<dbReference type="EMBL" id="JAVDTH010000003">
    <property type="protein sequence ID" value="MDR6711222.1"/>
    <property type="molecule type" value="Genomic_DNA"/>
</dbReference>
<gene>
    <name evidence="1" type="ORF">J2W83_000812</name>
</gene>
<keyword evidence="2" id="KW-1185">Reference proteome</keyword>
<protein>
    <submittedName>
        <fullName evidence="1">Uncharacterized protein</fullName>
    </submittedName>
</protein>
<organism evidence="1 2">
    <name type="scientific">Pseudomonas hunanensis</name>
    <dbReference type="NCBI Taxonomy" id="1247546"/>
    <lineage>
        <taxon>Bacteria</taxon>
        <taxon>Pseudomonadati</taxon>
        <taxon>Pseudomonadota</taxon>
        <taxon>Gammaproteobacteria</taxon>
        <taxon>Pseudomonadales</taxon>
        <taxon>Pseudomonadaceae</taxon>
        <taxon>Pseudomonas</taxon>
    </lineage>
</organism>
<dbReference type="Proteomes" id="UP001259587">
    <property type="component" value="Unassembled WGS sequence"/>
</dbReference>
<comment type="caution">
    <text evidence="1">The sequence shown here is derived from an EMBL/GenBank/DDBJ whole genome shotgun (WGS) entry which is preliminary data.</text>
</comment>